<sequence length="89" mass="9904">MAANVDNPQVSTLQLIVVYMLIGVGSIVFMLIRSLLAVAMGLQSSKYLFSQLVNSLFRAPMSFYDSTPLGRILSRVSILNNFYHAMDEN</sequence>
<comment type="caution">
    <text evidence="9">The sequence shown here is derived from an EMBL/GenBank/DDBJ whole genome shotgun (WGS) entry which is preliminary data.</text>
</comment>
<dbReference type="GO" id="GO:0140359">
    <property type="term" value="F:ABC-type transporter activity"/>
    <property type="evidence" value="ECO:0007669"/>
    <property type="project" value="InterPro"/>
</dbReference>
<proteinExistence type="predicted"/>
<protein>
    <submittedName>
        <fullName evidence="9">ABC transporter C family member 10</fullName>
    </submittedName>
</protein>
<dbReference type="InterPro" id="IPR050173">
    <property type="entry name" value="ABC_transporter_C-like"/>
</dbReference>
<keyword evidence="10" id="KW-1185">Reference proteome</keyword>
<keyword evidence="1" id="KW-0813">Transport</keyword>
<dbReference type="Pfam" id="PF00664">
    <property type="entry name" value="ABC_membrane"/>
    <property type="match status" value="1"/>
</dbReference>
<evidence type="ECO:0000256" key="2">
    <source>
        <dbReference type="ARBA" id="ARBA00022692"/>
    </source>
</evidence>
<evidence type="ECO:0000256" key="1">
    <source>
        <dbReference type="ARBA" id="ARBA00022448"/>
    </source>
</evidence>
<dbReference type="PROSITE" id="PS50929">
    <property type="entry name" value="ABC_TM1F"/>
    <property type="match status" value="1"/>
</dbReference>
<reference evidence="9" key="1">
    <citation type="journal article" date="2012" name="Nat. Biotechnol.">
        <title>Draft genome sequence of pigeonpea (Cajanus cajan), an orphan legume crop of resource-poor farmers.</title>
        <authorList>
            <person name="Varshney R.K."/>
            <person name="Chen W."/>
            <person name="Li Y."/>
            <person name="Bharti A.K."/>
            <person name="Saxena R.K."/>
            <person name="Schlueter J.A."/>
            <person name="Donoghue M.T."/>
            <person name="Azam S."/>
            <person name="Fan G."/>
            <person name="Whaley A.M."/>
            <person name="Farmer A.D."/>
            <person name="Sheridan J."/>
            <person name="Iwata A."/>
            <person name="Tuteja R."/>
            <person name="Penmetsa R.V."/>
            <person name="Wu W."/>
            <person name="Upadhyaya H.D."/>
            <person name="Yang S.P."/>
            <person name="Shah T."/>
            <person name="Saxena K.B."/>
            <person name="Michael T."/>
            <person name="McCombie W.R."/>
            <person name="Yang B."/>
            <person name="Zhang G."/>
            <person name="Yang H."/>
            <person name="Wang J."/>
            <person name="Spillane C."/>
            <person name="Cook D.R."/>
            <person name="May G.D."/>
            <person name="Xu X."/>
            <person name="Jackson S.A."/>
        </authorList>
    </citation>
    <scope>NUCLEOTIDE SEQUENCE [LARGE SCALE GENOMIC DNA]</scope>
</reference>
<dbReference type="Proteomes" id="UP000075243">
    <property type="component" value="Unassembled WGS sequence"/>
</dbReference>
<dbReference type="AlphaFoldDB" id="A0A151UFW1"/>
<keyword evidence="3" id="KW-0547">Nucleotide-binding</keyword>
<dbReference type="GO" id="GO:0016020">
    <property type="term" value="C:membrane"/>
    <property type="evidence" value="ECO:0007669"/>
    <property type="project" value="InterPro"/>
</dbReference>
<evidence type="ECO:0000259" key="8">
    <source>
        <dbReference type="PROSITE" id="PS50929"/>
    </source>
</evidence>
<dbReference type="InterPro" id="IPR036640">
    <property type="entry name" value="ABC1_TM_sf"/>
</dbReference>
<evidence type="ECO:0000256" key="6">
    <source>
        <dbReference type="ARBA" id="ARBA00023136"/>
    </source>
</evidence>
<dbReference type="Gramene" id="C.cajan_48006.t">
    <property type="protein sequence ID" value="C.cajan_48006.t.cds1"/>
    <property type="gene ID" value="C.cajan_48006"/>
</dbReference>
<evidence type="ECO:0000313" key="9">
    <source>
        <dbReference type="EMBL" id="KYP78170.1"/>
    </source>
</evidence>
<dbReference type="EMBL" id="AGCT01044181">
    <property type="protein sequence ID" value="KYP78170.1"/>
    <property type="molecule type" value="Genomic_DNA"/>
</dbReference>
<evidence type="ECO:0000256" key="5">
    <source>
        <dbReference type="ARBA" id="ARBA00022989"/>
    </source>
</evidence>
<dbReference type="PANTHER" id="PTHR24223:SF367">
    <property type="entry name" value="ABC-TYPE XENOBIOTIC TRANSPORTER"/>
    <property type="match status" value="1"/>
</dbReference>
<keyword evidence="4" id="KW-0067">ATP-binding</keyword>
<dbReference type="InterPro" id="IPR011527">
    <property type="entry name" value="ABC1_TM_dom"/>
</dbReference>
<evidence type="ECO:0000256" key="7">
    <source>
        <dbReference type="SAM" id="Phobius"/>
    </source>
</evidence>
<keyword evidence="2 7" id="KW-0812">Transmembrane</keyword>
<gene>
    <name evidence="9" type="ORF">KK1_050075</name>
</gene>
<keyword evidence="5 7" id="KW-1133">Transmembrane helix</keyword>
<dbReference type="SUPFAM" id="SSF90123">
    <property type="entry name" value="ABC transporter transmembrane region"/>
    <property type="match status" value="1"/>
</dbReference>
<organism evidence="9 10">
    <name type="scientific">Cajanus cajan</name>
    <name type="common">Pigeon pea</name>
    <name type="synonym">Cajanus indicus</name>
    <dbReference type="NCBI Taxonomy" id="3821"/>
    <lineage>
        <taxon>Eukaryota</taxon>
        <taxon>Viridiplantae</taxon>
        <taxon>Streptophyta</taxon>
        <taxon>Embryophyta</taxon>
        <taxon>Tracheophyta</taxon>
        <taxon>Spermatophyta</taxon>
        <taxon>Magnoliopsida</taxon>
        <taxon>eudicotyledons</taxon>
        <taxon>Gunneridae</taxon>
        <taxon>Pentapetalae</taxon>
        <taxon>rosids</taxon>
        <taxon>fabids</taxon>
        <taxon>Fabales</taxon>
        <taxon>Fabaceae</taxon>
        <taxon>Papilionoideae</taxon>
        <taxon>50 kb inversion clade</taxon>
        <taxon>NPAAA clade</taxon>
        <taxon>indigoferoid/millettioid clade</taxon>
        <taxon>Phaseoleae</taxon>
        <taxon>Cajanus</taxon>
    </lineage>
</organism>
<name>A0A151UFW1_CAJCA</name>
<dbReference type="GO" id="GO:0005524">
    <property type="term" value="F:ATP binding"/>
    <property type="evidence" value="ECO:0007669"/>
    <property type="project" value="UniProtKB-KW"/>
</dbReference>
<feature type="transmembrane region" description="Helical" evidence="7">
    <location>
        <begin position="16"/>
        <end position="42"/>
    </location>
</feature>
<dbReference type="Gene3D" id="1.20.1560.10">
    <property type="entry name" value="ABC transporter type 1, transmembrane domain"/>
    <property type="match status" value="1"/>
</dbReference>
<keyword evidence="6 7" id="KW-0472">Membrane</keyword>
<feature type="domain" description="ABC transmembrane type-1" evidence="8">
    <location>
        <begin position="1"/>
        <end position="77"/>
    </location>
</feature>
<evidence type="ECO:0000256" key="4">
    <source>
        <dbReference type="ARBA" id="ARBA00022840"/>
    </source>
</evidence>
<evidence type="ECO:0000313" key="10">
    <source>
        <dbReference type="Proteomes" id="UP000075243"/>
    </source>
</evidence>
<dbReference type="PANTHER" id="PTHR24223">
    <property type="entry name" value="ATP-BINDING CASSETTE SUB-FAMILY C"/>
    <property type="match status" value="1"/>
</dbReference>
<accession>A0A151UFW1</accession>
<dbReference type="OMA" id="YHAMDEN"/>
<evidence type="ECO:0000256" key="3">
    <source>
        <dbReference type="ARBA" id="ARBA00022741"/>
    </source>
</evidence>